<dbReference type="AlphaFoldDB" id="A0A2T5M0G7"/>
<dbReference type="GeneID" id="63817279"/>
<dbReference type="RefSeq" id="XP_040753417.1">
    <property type="nucleotide sequence ID" value="XM_040900396.1"/>
</dbReference>
<dbReference type="Proteomes" id="UP000244073">
    <property type="component" value="Unassembled WGS sequence"/>
</dbReference>
<accession>A0A2T5M0G7</accession>
<evidence type="ECO:0000313" key="2">
    <source>
        <dbReference type="Proteomes" id="UP000244073"/>
    </source>
</evidence>
<evidence type="ECO:0000313" key="1">
    <source>
        <dbReference type="EMBL" id="PTU22025.1"/>
    </source>
</evidence>
<name>A0A2T5M0G7_9EURO</name>
<dbReference type="EMBL" id="MSFN02000003">
    <property type="protein sequence ID" value="PTU22025.1"/>
    <property type="molecule type" value="Genomic_DNA"/>
</dbReference>
<gene>
    <name evidence="1" type="ORF">P175DRAFT_0545753</name>
</gene>
<dbReference type="OrthoDB" id="2425929at2759"/>
<protein>
    <submittedName>
        <fullName evidence="1">Uncharacterized protein</fullName>
    </submittedName>
</protein>
<proteinExistence type="predicted"/>
<comment type="caution">
    <text evidence="1">The sequence shown here is derived from an EMBL/GenBank/DDBJ whole genome shotgun (WGS) entry which is preliminary data.</text>
</comment>
<organism evidence="1 2">
    <name type="scientific">Aspergillus ochraceoroseus IBT 24754</name>
    <dbReference type="NCBI Taxonomy" id="1392256"/>
    <lineage>
        <taxon>Eukaryota</taxon>
        <taxon>Fungi</taxon>
        <taxon>Dikarya</taxon>
        <taxon>Ascomycota</taxon>
        <taxon>Pezizomycotina</taxon>
        <taxon>Eurotiomycetes</taxon>
        <taxon>Eurotiomycetidae</taxon>
        <taxon>Eurotiales</taxon>
        <taxon>Aspergillaceae</taxon>
        <taxon>Aspergillus</taxon>
        <taxon>Aspergillus subgen. Nidulantes</taxon>
    </lineage>
</organism>
<reference evidence="1 2" key="1">
    <citation type="journal article" date="2018" name="Proc. Natl. Acad. Sci. U.S.A.">
        <title>Linking secondary metabolites to gene clusters through genome sequencing of six diverse Aspergillus species.</title>
        <authorList>
            <person name="Kaerboelling I."/>
            <person name="Vesth T.C."/>
            <person name="Frisvad J.C."/>
            <person name="Nybo J.L."/>
            <person name="Theobald S."/>
            <person name="Kuo A."/>
            <person name="Bowyer P."/>
            <person name="Matsuda Y."/>
            <person name="Mondo S."/>
            <person name="Lyhne E.K."/>
            <person name="Kogle M.E."/>
            <person name="Clum A."/>
            <person name="Lipzen A."/>
            <person name="Salamov A."/>
            <person name="Ngan C.Y."/>
            <person name="Daum C."/>
            <person name="Chiniquy J."/>
            <person name="Barry K."/>
            <person name="LaButti K."/>
            <person name="Haridas S."/>
            <person name="Simmons B.A."/>
            <person name="Magnuson J.K."/>
            <person name="Mortensen U.H."/>
            <person name="Larsen T.O."/>
            <person name="Grigoriev I.V."/>
            <person name="Baker S.E."/>
            <person name="Andersen M.R."/>
        </authorList>
    </citation>
    <scope>NUCLEOTIDE SEQUENCE [LARGE SCALE GENOMIC DNA]</scope>
    <source>
        <strain evidence="1 2">IBT 24754</strain>
    </source>
</reference>
<dbReference type="VEuPathDB" id="FungiDB:P175DRAFT_0545753"/>
<sequence length="69" mass="8029">MNHQSFTLMLGLLFTHLRYRNRICRLQWIAVPQLAEQYSFIVICLQSPYSRTCWDVSSQSAQDYNGGGD</sequence>